<dbReference type="PANTHER" id="PTHR10903:SF184">
    <property type="entry name" value="GTP-BINDING PROTEIN A"/>
    <property type="match status" value="1"/>
</dbReference>
<feature type="domain" description="AIG1-type G" evidence="5">
    <location>
        <begin position="3"/>
        <end position="110"/>
    </location>
</feature>
<dbReference type="InterPro" id="IPR045058">
    <property type="entry name" value="GIMA/IAN/Toc"/>
</dbReference>
<dbReference type="InterPro" id="IPR027417">
    <property type="entry name" value="P-loop_NTPase"/>
</dbReference>
<dbReference type="EMBL" id="JASAOG010000185">
    <property type="protein sequence ID" value="KAK0045169.1"/>
    <property type="molecule type" value="Genomic_DNA"/>
</dbReference>
<dbReference type="InterPro" id="IPR006703">
    <property type="entry name" value="G_AIG1"/>
</dbReference>
<proteinExistence type="inferred from homology"/>
<feature type="signal peptide" evidence="4">
    <location>
        <begin position="1"/>
        <end position="21"/>
    </location>
</feature>
<dbReference type="Pfam" id="PF04548">
    <property type="entry name" value="AIG1"/>
    <property type="match status" value="1"/>
</dbReference>
<dbReference type="AlphaFoldDB" id="A0AAD8F053"/>
<evidence type="ECO:0000256" key="2">
    <source>
        <dbReference type="ARBA" id="ARBA00022741"/>
    </source>
</evidence>
<keyword evidence="2" id="KW-0547">Nucleotide-binding</keyword>
<feature type="chain" id="PRO_5041917758" evidence="4">
    <location>
        <begin position="22"/>
        <end position="120"/>
    </location>
</feature>
<protein>
    <submittedName>
        <fullName evidence="6">Immune-associated nucleotide-binding protein 9</fullName>
    </submittedName>
</protein>
<dbReference type="Gene3D" id="3.40.50.300">
    <property type="entry name" value="P-loop containing nucleotide triphosphate hydrolases"/>
    <property type="match status" value="1"/>
</dbReference>
<comment type="caution">
    <text evidence="6">The sequence shown here is derived from an EMBL/GenBank/DDBJ whole genome shotgun (WGS) entry which is preliminary data.</text>
</comment>
<evidence type="ECO:0000259" key="5">
    <source>
        <dbReference type="Pfam" id="PF04548"/>
    </source>
</evidence>
<dbReference type="Proteomes" id="UP001233172">
    <property type="component" value="Unassembled WGS sequence"/>
</dbReference>
<accession>A0AAD8F053</accession>
<keyword evidence="7" id="KW-1185">Reference proteome</keyword>
<keyword evidence="3" id="KW-0342">GTP-binding</keyword>
<gene>
    <name evidence="6" type="ORF">Bpfe_025441</name>
</gene>
<dbReference type="GO" id="GO:0005525">
    <property type="term" value="F:GTP binding"/>
    <property type="evidence" value="ECO:0007669"/>
    <property type="project" value="UniProtKB-KW"/>
</dbReference>
<evidence type="ECO:0000256" key="3">
    <source>
        <dbReference type="ARBA" id="ARBA00023134"/>
    </source>
</evidence>
<evidence type="ECO:0000313" key="6">
    <source>
        <dbReference type="EMBL" id="KAK0045169.1"/>
    </source>
</evidence>
<sequence length="120" mass="13642">MVLKLCRGGLHAFLIVISALGGFTNEDGTVLKYLKTIFGSQELIDHGVLVFIHGETLRMSLKDWCNGHREELKLKDIGNELSNRAVFISNEQDRERYRDEILQKVTQLKSVTNSLQIGRL</sequence>
<reference evidence="6" key="1">
    <citation type="journal article" date="2023" name="PLoS Negl. Trop. Dis.">
        <title>A genome sequence for Biomphalaria pfeifferi, the major vector snail for the human-infecting parasite Schistosoma mansoni.</title>
        <authorList>
            <person name="Bu L."/>
            <person name="Lu L."/>
            <person name="Laidemitt M.R."/>
            <person name="Zhang S.M."/>
            <person name="Mutuku M."/>
            <person name="Mkoji G."/>
            <person name="Steinauer M."/>
            <person name="Loker E.S."/>
        </authorList>
    </citation>
    <scope>NUCLEOTIDE SEQUENCE</scope>
    <source>
        <strain evidence="6">KasaAsao</strain>
    </source>
</reference>
<name>A0AAD8F053_BIOPF</name>
<dbReference type="PANTHER" id="PTHR10903">
    <property type="entry name" value="GTPASE, IMAP FAMILY MEMBER-RELATED"/>
    <property type="match status" value="1"/>
</dbReference>
<comment type="similarity">
    <text evidence="1">Belongs to the TRAFAC class TrmE-Era-EngA-EngB-Septin-like GTPase superfamily. AIG1/Toc34/Toc159-like paraseptin GTPase family. IAN subfamily.</text>
</comment>
<evidence type="ECO:0000256" key="4">
    <source>
        <dbReference type="SAM" id="SignalP"/>
    </source>
</evidence>
<evidence type="ECO:0000256" key="1">
    <source>
        <dbReference type="ARBA" id="ARBA00008535"/>
    </source>
</evidence>
<reference evidence="6" key="2">
    <citation type="submission" date="2023-04" db="EMBL/GenBank/DDBJ databases">
        <authorList>
            <person name="Bu L."/>
            <person name="Lu L."/>
            <person name="Laidemitt M.R."/>
            <person name="Zhang S.M."/>
            <person name="Mutuku M."/>
            <person name="Mkoji G."/>
            <person name="Steinauer M."/>
            <person name="Loker E.S."/>
        </authorList>
    </citation>
    <scope>NUCLEOTIDE SEQUENCE</scope>
    <source>
        <strain evidence="6">KasaAsao</strain>
        <tissue evidence="6">Whole Snail</tissue>
    </source>
</reference>
<keyword evidence="4" id="KW-0732">Signal</keyword>
<organism evidence="6 7">
    <name type="scientific">Biomphalaria pfeifferi</name>
    <name type="common">Bloodfluke planorb</name>
    <name type="synonym">Freshwater snail</name>
    <dbReference type="NCBI Taxonomy" id="112525"/>
    <lineage>
        <taxon>Eukaryota</taxon>
        <taxon>Metazoa</taxon>
        <taxon>Spiralia</taxon>
        <taxon>Lophotrochozoa</taxon>
        <taxon>Mollusca</taxon>
        <taxon>Gastropoda</taxon>
        <taxon>Heterobranchia</taxon>
        <taxon>Euthyneura</taxon>
        <taxon>Panpulmonata</taxon>
        <taxon>Hygrophila</taxon>
        <taxon>Lymnaeoidea</taxon>
        <taxon>Planorbidae</taxon>
        <taxon>Biomphalaria</taxon>
    </lineage>
</organism>
<evidence type="ECO:0000313" key="7">
    <source>
        <dbReference type="Proteomes" id="UP001233172"/>
    </source>
</evidence>